<dbReference type="PROSITE" id="PS51725">
    <property type="entry name" value="ABM"/>
    <property type="match status" value="1"/>
</dbReference>
<evidence type="ECO:0000313" key="3">
    <source>
        <dbReference type="Proteomes" id="UP000254425"/>
    </source>
</evidence>
<dbReference type="KEGG" id="sarm:DVA86_07620"/>
<proteinExistence type="predicted"/>
<keyword evidence="2" id="KW-0560">Oxidoreductase</keyword>
<dbReference type="Pfam" id="PF03992">
    <property type="entry name" value="ABM"/>
    <property type="match status" value="1"/>
</dbReference>
<dbReference type="SUPFAM" id="SSF54909">
    <property type="entry name" value="Dimeric alpha+beta barrel"/>
    <property type="match status" value="1"/>
</dbReference>
<protein>
    <submittedName>
        <fullName evidence="2">Antibiotic biosynthesis monooxygenase</fullName>
    </submittedName>
</protein>
<keyword evidence="2" id="KW-0503">Monooxygenase</keyword>
<sequence length="113" mass="12949">MSVFRVLLRMQIKPGMEDAFEREWSRVGESVTAHPANLGQWLARSCEEKGVFYITSDWTDEEQFREFERSDRHVTHRQKLHPYRSGGSMSTMRVVAHLDGSQPDGSHVNGTGV</sequence>
<organism evidence="2 3">
    <name type="scientific">Streptomyces armeniacus</name>
    <dbReference type="NCBI Taxonomy" id="83291"/>
    <lineage>
        <taxon>Bacteria</taxon>
        <taxon>Bacillati</taxon>
        <taxon>Actinomycetota</taxon>
        <taxon>Actinomycetes</taxon>
        <taxon>Kitasatosporales</taxon>
        <taxon>Streptomycetaceae</taxon>
        <taxon>Streptomyces</taxon>
    </lineage>
</organism>
<feature type="domain" description="ABM" evidence="1">
    <location>
        <begin position="4"/>
        <end position="92"/>
    </location>
</feature>
<dbReference type="Gene3D" id="3.30.70.100">
    <property type="match status" value="1"/>
</dbReference>
<name>A0A345XLM0_9ACTN</name>
<dbReference type="AlphaFoldDB" id="A0A345XLM0"/>
<reference evidence="2 3" key="1">
    <citation type="submission" date="2018-07" db="EMBL/GenBank/DDBJ databases">
        <title>Draft genome of the type strain Streptomyces armeniacus ATCC 15676.</title>
        <authorList>
            <person name="Labana P."/>
            <person name="Gosse J.T."/>
            <person name="Boddy C.N."/>
        </authorList>
    </citation>
    <scope>NUCLEOTIDE SEQUENCE [LARGE SCALE GENOMIC DNA]</scope>
    <source>
        <strain evidence="2 3">ATCC 15676</strain>
    </source>
</reference>
<dbReference type="InterPro" id="IPR007138">
    <property type="entry name" value="ABM_dom"/>
</dbReference>
<keyword evidence="3" id="KW-1185">Reference proteome</keyword>
<evidence type="ECO:0000313" key="2">
    <source>
        <dbReference type="EMBL" id="AXK32536.1"/>
    </source>
</evidence>
<dbReference type="GO" id="GO:0004497">
    <property type="term" value="F:monooxygenase activity"/>
    <property type="evidence" value="ECO:0007669"/>
    <property type="project" value="UniProtKB-KW"/>
</dbReference>
<dbReference type="InterPro" id="IPR011008">
    <property type="entry name" value="Dimeric_a/b-barrel"/>
</dbReference>
<dbReference type="EMBL" id="CP031320">
    <property type="protein sequence ID" value="AXK32536.1"/>
    <property type="molecule type" value="Genomic_DNA"/>
</dbReference>
<evidence type="ECO:0000259" key="1">
    <source>
        <dbReference type="PROSITE" id="PS51725"/>
    </source>
</evidence>
<gene>
    <name evidence="2" type="ORF">DVA86_07620</name>
</gene>
<accession>A0A345XLM0</accession>
<dbReference type="Proteomes" id="UP000254425">
    <property type="component" value="Chromosome"/>
</dbReference>
<dbReference type="RefSeq" id="WP_208876807.1">
    <property type="nucleotide sequence ID" value="NZ_CP031320.1"/>
</dbReference>